<name>A0A6J6EGV1_9ZZZZ</name>
<reference evidence="1" key="1">
    <citation type="submission" date="2020-05" db="EMBL/GenBank/DDBJ databases">
        <authorList>
            <person name="Chiriac C."/>
            <person name="Salcher M."/>
            <person name="Ghai R."/>
            <person name="Kavagutti S V."/>
        </authorList>
    </citation>
    <scope>NUCLEOTIDE SEQUENCE</scope>
</reference>
<gene>
    <name evidence="1" type="ORF">UFOPK1591_01506</name>
</gene>
<dbReference type="AlphaFoldDB" id="A0A6J6EGV1"/>
<organism evidence="1">
    <name type="scientific">freshwater metagenome</name>
    <dbReference type="NCBI Taxonomy" id="449393"/>
    <lineage>
        <taxon>unclassified sequences</taxon>
        <taxon>metagenomes</taxon>
        <taxon>ecological metagenomes</taxon>
    </lineage>
</organism>
<sequence>MTTMVPPATAPRIMAITITKPTFITSTLTERDQQPTGKCRIRRVGVNCSTLRYLPLSQFIPVSNIRLGYCQNEK</sequence>
<protein>
    <submittedName>
        <fullName evidence="1">Unannotated protein</fullName>
    </submittedName>
</protein>
<dbReference type="EMBL" id="CAEZTD010000174">
    <property type="protein sequence ID" value="CAB4574679.1"/>
    <property type="molecule type" value="Genomic_DNA"/>
</dbReference>
<evidence type="ECO:0000313" key="1">
    <source>
        <dbReference type="EMBL" id="CAB4574679.1"/>
    </source>
</evidence>
<proteinExistence type="predicted"/>
<accession>A0A6J6EGV1</accession>